<dbReference type="Pfam" id="PF19798">
    <property type="entry name" value="Sulfotransfer_5"/>
    <property type="match status" value="1"/>
</dbReference>
<comment type="caution">
    <text evidence="1">The sequence shown here is derived from an EMBL/GenBank/DDBJ whole genome shotgun (WGS) entry which is preliminary data.</text>
</comment>
<dbReference type="PANTHER" id="PTHR48419">
    <property type="entry name" value="SULFOTRANSFERASE DOMAIN-CONTAINING PROTEIN"/>
    <property type="match status" value="1"/>
</dbReference>
<sequence>MPPSVAPRRTIAVWAAPRSVSTAFERTFANRADTTAVHEPFTDCYYFGRDRRSDRYGEQAHKVDRDGRWATAQIDGSQGPVVFVKDLAFQAEPYLSDDYLAGITNTFILRHPATVLASLRPLKPDFTEDEFGFLALGRLWRRVHALGQSPVVVEGDTFRSRPAAVLAAYCDRVGLAFDPRMLHWDDGRIRPWSPDEQESQAKWHATLESSTRILPPATRPPVPVPAGLRPAYDRAVRIYEELCDARVRRPIVA</sequence>
<dbReference type="InterPro" id="IPR053226">
    <property type="entry name" value="Pyrrolopyrazine_biosynth_F"/>
</dbReference>
<proteinExistence type="predicted"/>
<dbReference type="PANTHER" id="PTHR48419:SF1">
    <property type="entry name" value="SULFOTRANSFERASE DOMAIN-CONTAINING PROTEIN"/>
    <property type="match status" value="1"/>
</dbReference>
<dbReference type="EMBL" id="WVUH01000019">
    <property type="protein sequence ID" value="MBO4205252.1"/>
    <property type="molecule type" value="Genomic_DNA"/>
</dbReference>
<reference evidence="1 2" key="1">
    <citation type="submission" date="2019-12" db="EMBL/GenBank/DDBJ databases">
        <title>Whole genome sequencing of endophytic Actinobacterium Micromonospora sp. MPMI6T.</title>
        <authorList>
            <person name="Evv R."/>
            <person name="Podile A.R."/>
        </authorList>
    </citation>
    <scope>NUCLEOTIDE SEQUENCE [LARGE SCALE GENOMIC DNA]</scope>
    <source>
        <strain evidence="1 2">MPMI6</strain>
    </source>
</reference>
<dbReference type="SUPFAM" id="SSF52540">
    <property type="entry name" value="P-loop containing nucleoside triphosphate hydrolases"/>
    <property type="match status" value="1"/>
</dbReference>
<dbReference type="Proteomes" id="UP000823521">
    <property type="component" value="Unassembled WGS sequence"/>
</dbReference>
<evidence type="ECO:0000313" key="1">
    <source>
        <dbReference type="EMBL" id="MBO4205252.1"/>
    </source>
</evidence>
<organism evidence="1 2">
    <name type="scientific">Micromonospora echinofusca</name>
    <dbReference type="NCBI Taxonomy" id="47858"/>
    <lineage>
        <taxon>Bacteria</taxon>
        <taxon>Bacillati</taxon>
        <taxon>Actinomycetota</taxon>
        <taxon>Actinomycetes</taxon>
        <taxon>Micromonosporales</taxon>
        <taxon>Micromonosporaceae</taxon>
        <taxon>Micromonospora</taxon>
    </lineage>
</organism>
<evidence type="ECO:0000313" key="2">
    <source>
        <dbReference type="Proteomes" id="UP000823521"/>
    </source>
</evidence>
<protein>
    <submittedName>
        <fullName evidence="1">Sulfotransferase family protein</fullName>
    </submittedName>
</protein>
<dbReference type="RefSeq" id="WP_208811438.1">
    <property type="nucleotide sequence ID" value="NZ_WVUH01000019.1"/>
</dbReference>
<dbReference type="Gene3D" id="3.40.50.300">
    <property type="entry name" value="P-loop containing nucleotide triphosphate hydrolases"/>
    <property type="match status" value="1"/>
</dbReference>
<accession>A0ABS3VL68</accession>
<keyword evidence="2" id="KW-1185">Reference proteome</keyword>
<gene>
    <name evidence="1" type="ORF">GSF22_04390</name>
</gene>
<name>A0ABS3VL68_MICEH</name>
<dbReference type="InterPro" id="IPR027417">
    <property type="entry name" value="P-loop_NTPase"/>
</dbReference>